<dbReference type="KEGG" id="abac:LuPra_05019"/>
<sequence length="360" mass="39569" precursor="true">MRHVLLAGLALLSVALGTVTASGQATPADPVITKVFGPETATGPYKHPACLTELSNGDLYLVYYGGQGEYARDTTVFGSRLRKGDTTWSAPVALAKDPFRSVGNGVIWQAPDGLVWLFYVVRFGDTWGTSRIQAKVSRDMAATWSDAFPLVLEAGMMVRNRPIVLHDGSYLLPIYFEDGFDTERVGPKSTSRFLRFDTKKQVWEPLGEIRSANGNIQPAVVEIAPNHLIAYSRRGGGYGPTTDGWLVRGESTDGGRTWGEGRNSAFPNPNSAVDFLKLSSGALLLVYNDHMWERSPLMLALSDDQDRTWPVKKALATGKNSYAYPIAFQARDGRIHVVYTSDARKVINHAVVTEDWIRGK</sequence>
<protein>
    <submittedName>
        <fullName evidence="3">Putative neuraminidase (Sialidase)</fullName>
    </submittedName>
</protein>
<dbReference type="CDD" id="cd15482">
    <property type="entry name" value="Sialidase_non-viral"/>
    <property type="match status" value="1"/>
</dbReference>
<dbReference type="EMBL" id="CP015136">
    <property type="protein sequence ID" value="AMY11757.1"/>
    <property type="molecule type" value="Genomic_DNA"/>
</dbReference>
<dbReference type="AlphaFoldDB" id="A0A143PSP7"/>
<dbReference type="Pfam" id="PF13088">
    <property type="entry name" value="BNR_2"/>
    <property type="match status" value="1"/>
</dbReference>
<evidence type="ECO:0000259" key="2">
    <source>
        <dbReference type="Pfam" id="PF13088"/>
    </source>
</evidence>
<accession>A0A143PSP7</accession>
<evidence type="ECO:0000256" key="1">
    <source>
        <dbReference type="SAM" id="SignalP"/>
    </source>
</evidence>
<evidence type="ECO:0000313" key="3">
    <source>
        <dbReference type="EMBL" id="AMY11757.1"/>
    </source>
</evidence>
<proteinExistence type="predicted"/>
<dbReference type="PANTHER" id="PTHR43752:SF2">
    <property type="entry name" value="BNR_ASP-BOX REPEAT FAMILY PROTEIN"/>
    <property type="match status" value="1"/>
</dbReference>
<dbReference type="Proteomes" id="UP000076079">
    <property type="component" value="Chromosome"/>
</dbReference>
<reference evidence="3 4" key="1">
    <citation type="journal article" date="2016" name="Genome Announc.">
        <title>First Complete Genome Sequence of a Subdivision 6 Acidobacterium Strain.</title>
        <authorList>
            <person name="Huang S."/>
            <person name="Vieira S."/>
            <person name="Bunk B."/>
            <person name="Riedel T."/>
            <person name="Sproer C."/>
            <person name="Overmann J."/>
        </authorList>
    </citation>
    <scope>NUCLEOTIDE SEQUENCE [LARGE SCALE GENOMIC DNA]</scope>
    <source>
        <strain evidence="4">DSM 100886 HEG_-6_39</strain>
    </source>
</reference>
<gene>
    <name evidence="3" type="ORF">LuPra_05019</name>
</gene>
<reference evidence="4" key="2">
    <citation type="submission" date="2016-04" db="EMBL/GenBank/DDBJ databases">
        <title>First Complete Genome Sequence of a Subdivision 6 Acidobacterium.</title>
        <authorList>
            <person name="Huang S."/>
            <person name="Vieira S."/>
            <person name="Bunk B."/>
            <person name="Riedel T."/>
            <person name="Sproeer C."/>
            <person name="Overmann J."/>
        </authorList>
    </citation>
    <scope>NUCLEOTIDE SEQUENCE [LARGE SCALE GENOMIC DNA]</scope>
    <source>
        <strain evidence="4">DSM 100886 HEG_-6_39</strain>
    </source>
</reference>
<dbReference type="PANTHER" id="PTHR43752">
    <property type="entry name" value="BNR/ASP-BOX REPEAT FAMILY PROTEIN"/>
    <property type="match status" value="1"/>
</dbReference>
<name>A0A143PSP7_LUTPR</name>
<dbReference type="InterPro" id="IPR036278">
    <property type="entry name" value="Sialidase_sf"/>
</dbReference>
<keyword evidence="4" id="KW-1185">Reference proteome</keyword>
<dbReference type="InterPro" id="IPR011040">
    <property type="entry name" value="Sialidase"/>
</dbReference>
<feature type="chain" id="PRO_5007511889" evidence="1">
    <location>
        <begin position="22"/>
        <end position="360"/>
    </location>
</feature>
<dbReference type="OrthoDB" id="41724at2"/>
<feature type="signal peptide" evidence="1">
    <location>
        <begin position="1"/>
        <end position="21"/>
    </location>
</feature>
<evidence type="ECO:0000313" key="4">
    <source>
        <dbReference type="Proteomes" id="UP000076079"/>
    </source>
</evidence>
<organism evidence="3 4">
    <name type="scientific">Luteitalea pratensis</name>
    <dbReference type="NCBI Taxonomy" id="1855912"/>
    <lineage>
        <taxon>Bacteria</taxon>
        <taxon>Pseudomonadati</taxon>
        <taxon>Acidobacteriota</taxon>
        <taxon>Vicinamibacteria</taxon>
        <taxon>Vicinamibacterales</taxon>
        <taxon>Vicinamibacteraceae</taxon>
        <taxon>Luteitalea</taxon>
    </lineage>
</organism>
<dbReference type="STRING" id="1855912.LuPra_05019"/>
<dbReference type="Gene3D" id="2.120.10.10">
    <property type="match status" value="1"/>
</dbReference>
<dbReference type="SUPFAM" id="SSF50939">
    <property type="entry name" value="Sialidases"/>
    <property type="match status" value="1"/>
</dbReference>
<keyword evidence="1" id="KW-0732">Signal</keyword>
<feature type="domain" description="Sialidase" evidence="2">
    <location>
        <begin position="57"/>
        <end position="337"/>
    </location>
</feature>